<feature type="compositionally biased region" description="Polar residues" evidence="1">
    <location>
        <begin position="362"/>
        <end position="371"/>
    </location>
</feature>
<evidence type="ECO:0000313" key="3">
    <source>
        <dbReference type="EMBL" id="KAL3427126.1"/>
    </source>
</evidence>
<feature type="region of interest" description="Disordered" evidence="1">
    <location>
        <begin position="1"/>
        <end position="123"/>
    </location>
</feature>
<comment type="caution">
    <text evidence="3">The sequence shown here is derived from an EMBL/GenBank/DDBJ whole genome shotgun (WGS) entry which is preliminary data.</text>
</comment>
<feature type="compositionally biased region" description="Low complexity" evidence="1">
    <location>
        <begin position="1103"/>
        <end position="1121"/>
    </location>
</feature>
<dbReference type="Proteomes" id="UP001629113">
    <property type="component" value="Unassembled WGS sequence"/>
</dbReference>
<sequence length="1739" mass="181818">MSDLPQRANAAQLASRNIKMKPQRKKPLTAPAGAIQQQSFAPPSQSGLFGGSSSFNFSAGGPSISFSSPTPNNSFTSNTGKSFGSNASADVDDDDPRSHSIREELKRRNREFSNNDDDDAVPMFAPMPAEIAQNGPAVFNTGTQQSFSFGQNNTQPATSSIFNNPSSAQSSSSFSFGSTSTPIGGTTHNPFAPTSNAFGTTPLAQPGAPQNNTFGGFGQTAAQAAPTTNSPFSFGQPGSAAQQATSTSPFSFGQSAPPASSEPAKSSFSFGENSVPAAQPAQAFTFGSTSTSNPAPSNNLFGGSSAQPSPNIFAPASTARESSPNMFATTAPTTNTSIFGGASQSPAPQAPNTLGSHADTAPASTTSNIFGSASPSPAPQAPNALGSYAVTTPASTTPNIFGSVSQSPAPQAPDAAASTASNIFGSVSQGPAPQAPNTLGSHAVTTPALTASNTFGNIAPQIPNMLGSHTIAAPDTNSLSENASSQLTAASNMFGTAYGAPTSTTNNPGTLFGGSNSTQTSSTVFNNSFPQPYQPTPNLFGQTQQNMSSNNPLGLLNQPMNQQSQNNSSLFNHANSSSETGNYQAAAPQVSYNGSMTSLFAWHQAMYGKPLIAPGPGFDPNQVVGFKDYPPPNYRPINNPDRLRPFRNVGPQAIPIKHFTSALSEREYLELLRRQRESLRRSRANLFPLRCERGYLTENHAPFTPFHLRRERDHYGVLRNNYTPFHSLKPFKPLKIEKSDFKLLADAFKPPKHLSPGVKGLKKRNPSPAAQSTPDLVSSTDDAPSSVQPSSTSNTVAPTTSSNASQQLTEPSTSDKVLQSIEPQDVVDSLPTKNPASALEITEEYIDQFMPKGYTKSQKAQFYSGYRMRALNKAMERLFANLPLGQEISAIVDYYNEQREQVLSLSGRPFKSSKRKAVEEEDTNSSKRVRQGEPTSRSQITGLATSSPTLPEEVGRATSKQSNGGSGSPFAAQSLTAPQPAPPSSSPMKTQSYPNGSITPIAPAPSFGRATTSASPSKGKRKAEYQLTNLDPEGKAGERPAKTPRLDGSVGSETSNIFKNILDSPSEAPKSPEKSVGRLETLEKASQDVPRINPFASLATPGSSAKSSSQTETSTSSVSPSIFKPTVSPAKPTATPIKPPTFGVKPPSFGTAPVNFLAQFGQQAKKDEKDNEQKLMERAKEEDMDSDDDEVEWEATYKKKRQAELKKLEEFAKSKRATFVAGQGFTFDNSKQLTSAASAEAPRNESIKSSSNIAPTTSKSLFGQTPTPASSESIFSPAKRSRSSTPGGSVLDSHAPGKPVSFTGNIFGHLSNPGSPANGANDDESDADGESDSENKDPTYQPAEPGSEAASGPTTPVEKTGAGIASAKKMASATPFSFGSTTQPSKSVFGPPATSSTGLFGTATTPSSAASTQGGSLFDRISKDSNGNPMRQVPTEEKENTKPHVGNVFGSSNGIFGGSQNSASPSKSTEEDISKSTPEKSLFGQPDKTWKPDSPIRFGSTAPNGASTTAPAVSVTDATPTKPGPFAGLFGNSTSKPAASISGGLFGNSTTPKTAPPTAPGVGFAFGGPSSTTSSLFPSAAVSASTSRATSPGQTTDGESAVEGSNDPDAEKHEQIDLTKGGPGEEDEELLHEVRAKALKYTPSEDKNPWVTKGLGPLRVLKHKETKASRVLLRADPSGTIVLNKGILAGVEFAANGKTLKFLAASDSAGSLETWMLQVKTPEFATELAKVLEANKSSS</sequence>
<gene>
    <name evidence="3" type="ORF">PVAG01_00635</name>
</gene>
<dbReference type="PANTHER" id="PTHR38697:SF1">
    <property type="entry name" value="NUCLEAR PORE COMPLEX PROTEIN SIMILAR TO S. CEREVISIAE NUP2 (EUROFUNG)"/>
    <property type="match status" value="1"/>
</dbReference>
<dbReference type="EMBL" id="JBFCZG010000001">
    <property type="protein sequence ID" value="KAL3427126.1"/>
    <property type="molecule type" value="Genomic_DNA"/>
</dbReference>
<feature type="compositionally biased region" description="Polar residues" evidence="1">
    <location>
        <begin position="988"/>
        <end position="998"/>
    </location>
</feature>
<dbReference type="SUPFAM" id="SSF50729">
    <property type="entry name" value="PH domain-like"/>
    <property type="match status" value="1"/>
</dbReference>
<feature type="compositionally biased region" description="Polar residues" evidence="1">
    <location>
        <begin position="187"/>
        <end position="212"/>
    </location>
</feature>
<feature type="compositionally biased region" description="Basic and acidic residues" evidence="1">
    <location>
        <begin position="1164"/>
        <end position="1181"/>
    </location>
</feature>
<feature type="compositionally biased region" description="Polar residues" evidence="1">
    <location>
        <begin position="768"/>
        <end position="817"/>
    </location>
</feature>
<dbReference type="PROSITE" id="PS50196">
    <property type="entry name" value="RANBD1"/>
    <property type="match status" value="1"/>
</dbReference>
<feature type="compositionally biased region" description="Basic and acidic residues" evidence="1">
    <location>
        <begin position="1070"/>
        <end position="1086"/>
    </location>
</feature>
<proteinExistence type="predicted"/>
<feature type="compositionally biased region" description="Polar residues" evidence="1">
    <location>
        <begin position="570"/>
        <end position="582"/>
    </location>
</feature>
<feature type="compositionally biased region" description="Basic residues" evidence="1">
    <location>
        <begin position="18"/>
        <end position="27"/>
    </location>
</feature>
<feature type="compositionally biased region" description="Polar residues" evidence="1">
    <location>
        <begin position="319"/>
        <end position="355"/>
    </location>
</feature>
<dbReference type="SMART" id="SM00160">
    <property type="entry name" value="RanBD"/>
    <property type="match status" value="1"/>
</dbReference>
<feature type="compositionally biased region" description="Polar residues" evidence="1">
    <location>
        <begin position="1374"/>
        <end position="1386"/>
    </location>
</feature>
<feature type="domain" description="RanBD1" evidence="2">
    <location>
        <begin position="1624"/>
        <end position="1739"/>
    </location>
</feature>
<feature type="compositionally biased region" description="Basic and acidic residues" evidence="1">
    <location>
        <begin position="96"/>
        <end position="113"/>
    </location>
</feature>
<feature type="compositionally biased region" description="Polar residues" evidence="1">
    <location>
        <begin position="1247"/>
        <end position="1274"/>
    </location>
</feature>
<dbReference type="CDD" id="cd13170">
    <property type="entry name" value="RanBD_NUP50"/>
    <property type="match status" value="1"/>
</dbReference>
<evidence type="ECO:0000259" key="2">
    <source>
        <dbReference type="PROSITE" id="PS50196"/>
    </source>
</evidence>
<feature type="compositionally biased region" description="Low complexity" evidence="1">
    <location>
        <begin position="1579"/>
        <end position="1591"/>
    </location>
</feature>
<feature type="compositionally biased region" description="Basic and acidic residues" evidence="1">
    <location>
        <begin position="1032"/>
        <end position="1045"/>
    </location>
</feature>
<feature type="compositionally biased region" description="Polar residues" evidence="1">
    <location>
        <begin position="140"/>
        <end position="158"/>
    </location>
</feature>
<feature type="region of interest" description="Disordered" evidence="1">
    <location>
        <begin position="139"/>
        <end position="390"/>
    </location>
</feature>
<feature type="compositionally biased region" description="Basic and acidic residues" evidence="1">
    <location>
        <begin position="1468"/>
        <end position="1478"/>
    </location>
</feature>
<feature type="compositionally biased region" description="Polar residues" evidence="1">
    <location>
        <begin position="239"/>
        <end position="254"/>
    </location>
</feature>
<evidence type="ECO:0000256" key="1">
    <source>
        <dbReference type="SAM" id="MobiDB-lite"/>
    </source>
</evidence>
<organism evidence="3 4">
    <name type="scientific">Phlyctema vagabunda</name>
    <dbReference type="NCBI Taxonomy" id="108571"/>
    <lineage>
        <taxon>Eukaryota</taxon>
        <taxon>Fungi</taxon>
        <taxon>Dikarya</taxon>
        <taxon>Ascomycota</taxon>
        <taxon>Pezizomycotina</taxon>
        <taxon>Leotiomycetes</taxon>
        <taxon>Helotiales</taxon>
        <taxon>Dermateaceae</taxon>
        <taxon>Phlyctema</taxon>
    </lineage>
</organism>
<feature type="compositionally biased region" description="Low complexity" evidence="1">
    <location>
        <begin position="288"/>
        <end position="299"/>
    </location>
</feature>
<protein>
    <submittedName>
        <fullName evidence="3">RanBP1 domain-containing protein</fullName>
    </submittedName>
</protein>
<feature type="compositionally biased region" description="Low complexity" evidence="1">
    <location>
        <begin position="255"/>
        <end position="269"/>
    </location>
</feature>
<feature type="compositionally biased region" description="Low complexity" evidence="1">
    <location>
        <begin position="1401"/>
        <end position="1416"/>
    </location>
</feature>
<dbReference type="Pfam" id="PF00638">
    <property type="entry name" value="Ran_BP1"/>
    <property type="match status" value="1"/>
</dbReference>
<dbReference type="Gene3D" id="2.30.29.30">
    <property type="entry name" value="Pleckstrin-homology domain (PH domain)/Phosphotyrosine-binding domain (PTB)"/>
    <property type="match status" value="1"/>
</dbReference>
<feature type="compositionally biased region" description="Low complexity" evidence="1">
    <location>
        <begin position="219"/>
        <end position="228"/>
    </location>
</feature>
<dbReference type="InterPro" id="IPR000156">
    <property type="entry name" value="Ran_bind_dom"/>
</dbReference>
<feature type="compositionally biased region" description="Low complexity" evidence="1">
    <location>
        <begin position="42"/>
        <end position="79"/>
    </location>
</feature>
<accession>A0ABR4PUX7</accession>
<feature type="compositionally biased region" description="Polar residues" evidence="1">
    <location>
        <begin position="1501"/>
        <end position="1519"/>
    </location>
</feature>
<feature type="region of interest" description="Disordered" evidence="1">
    <location>
        <begin position="906"/>
        <end position="1148"/>
    </location>
</feature>
<feature type="region of interest" description="Disordered" evidence="1">
    <location>
        <begin position="555"/>
        <end position="582"/>
    </location>
</feature>
<reference evidence="3 4" key="1">
    <citation type="submission" date="2024-06" db="EMBL/GenBank/DDBJ databases">
        <title>Complete genome of Phlyctema vagabunda strain 19-DSS-EL-015.</title>
        <authorList>
            <person name="Fiorenzani C."/>
        </authorList>
    </citation>
    <scope>NUCLEOTIDE SEQUENCE [LARGE SCALE GENOMIC DNA]</scope>
    <source>
        <strain evidence="3 4">19-DSS-EL-015</strain>
    </source>
</reference>
<keyword evidence="4" id="KW-1185">Reference proteome</keyword>
<feature type="compositionally biased region" description="Polar residues" evidence="1">
    <location>
        <begin position="1449"/>
        <end position="1467"/>
    </location>
</feature>
<feature type="region of interest" description="Disordered" evidence="1">
    <location>
        <begin position="1234"/>
        <end position="1629"/>
    </location>
</feature>
<evidence type="ECO:0000313" key="4">
    <source>
        <dbReference type="Proteomes" id="UP001629113"/>
    </source>
</evidence>
<dbReference type="PANTHER" id="PTHR38697">
    <property type="entry name" value="NUCLEAR PORE COMPLEX PROTEIN SIMILAR TO S. CEREVISIAE NUP2 (EUROFUNG)"/>
    <property type="match status" value="1"/>
</dbReference>
<feature type="compositionally biased region" description="Low complexity" evidence="1">
    <location>
        <begin position="159"/>
        <end position="186"/>
    </location>
</feature>
<feature type="region of interest" description="Disordered" evidence="1">
    <location>
        <begin position="1162"/>
        <end position="1190"/>
    </location>
</feature>
<dbReference type="InterPro" id="IPR053074">
    <property type="entry name" value="NPC_Nucleoporin"/>
</dbReference>
<feature type="compositionally biased region" description="Acidic residues" evidence="1">
    <location>
        <begin position="1321"/>
        <end position="1332"/>
    </location>
</feature>
<feature type="compositionally biased region" description="Polar residues" evidence="1">
    <location>
        <begin position="300"/>
        <end position="310"/>
    </location>
</feature>
<name>A0ABR4PUX7_9HELO</name>
<feature type="compositionally biased region" description="Polar residues" evidence="1">
    <location>
        <begin position="933"/>
        <end position="949"/>
    </location>
</feature>
<dbReference type="InterPro" id="IPR011993">
    <property type="entry name" value="PH-like_dom_sf"/>
</dbReference>
<feature type="region of interest" description="Disordered" evidence="1">
    <location>
        <begin position="754"/>
        <end position="832"/>
    </location>
</feature>